<accession>D5V261</accession>
<dbReference type="KEGG" id="ant:Arnit_0629"/>
<gene>
    <name evidence="1" type="ordered locus">Arnit_0629</name>
</gene>
<dbReference type="OrthoDB" id="5373139at2"/>
<dbReference type="Pfam" id="PF10902">
    <property type="entry name" value="WYL_2"/>
    <property type="match status" value="1"/>
</dbReference>
<protein>
    <submittedName>
        <fullName evidence="1">Uncharacterized protein</fullName>
    </submittedName>
</protein>
<dbReference type="EMBL" id="CP001999">
    <property type="protein sequence ID" value="ADG92294.1"/>
    <property type="molecule type" value="Genomic_DNA"/>
</dbReference>
<dbReference type="RefSeq" id="WP_013134439.1">
    <property type="nucleotide sequence ID" value="NC_014166.1"/>
</dbReference>
<evidence type="ECO:0000313" key="1">
    <source>
        <dbReference type="EMBL" id="ADG92294.1"/>
    </source>
</evidence>
<dbReference type="InterPro" id="IPR024401">
    <property type="entry name" value="WYL_prot"/>
</dbReference>
<keyword evidence="2" id="KW-1185">Reference proteome</keyword>
<dbReference type="AlphaFoldDB" id="D5V261"/>
<dbReference type="eggNOG" id="ENOG50314E5">
    <property type="taxonomic scope" value="Bacteria"/>
</dbReference>
<sequence length="89" mass="10094">MQLSKYKADELINKTRGKIFSCSFIKKDGTIRNIVARLGVHKNLKGGKNGENKTNSLITVFDMLNGGYRMINLETLINLKVRGVYYQIV</sequence>
<reference evidence="1 2" key="1">
    <citation type="journal article" date="2010" name="Stand. Genomic Sci.">
        <title>Complete genome sequence of Arcobacter nitrofigilis type strain (CI).</title>
        <authorList>
            <person name="Pati A."/>
            <person name="Gronow S."/>
            <person name="Lapidus A."/>
            <person name="Copeland A."/>
            <person name="Glavina Del Rio T."/>
            <person name="Nolan M."/>
            <person name="Lucas S."/>
            <person name="Tice H."/>
            <person name="Cheng J.F."/>
            <person name="Han C."/>
            <person name="Chertkov O."/>
            <person name="Bruce D."/>
            <person name="Tapia R."/>
            <person name="Goodwin L."/>
            <person name="Pitluck S."/>
            <person name="Liolios K."/>
            <person name="Ivanova N."/>
            <person name="Mavromatis K."/>
            <person name="Chen A."/>
            <person name="Palaniappan K."/>
            <person name="Land M."/>
            <person name="Hauser L."/>
            <person name="Chang Y.J."/>
            <person name="Jeffries C.D."/>
            <person name="Detter J.C."/>
            <person name="Rohde M."/>
            <person name="Goker M."/>
            <person name="Bristow J."/>
            <person name="Eisen J.A."/>
            <person name="Markowitz V."/>
            <person name="Hugenholtz P."/>
            <person name="Klenk H.P."/>
            <person name="Kyrpides N.C."/>
        </authorList>
    </citation>
    <scope>NUCLEOTIDE SEQUENCE [LARGE SCALE GENOMIC DNA]</scope>
    <source>
        <strain evidence="2">ATCC 33309 / DSM 7299 / CCUG 15893 / LMG 7604 / NCTC 12251 / CI</strain>
    </source>
</reference>
<dbReference type="HOGENOM" id="CLU_2448228_0_0_7"/>
<dbReference type="STRING" id="572480.Arnit_0629"/>
<evidence type="ECO:0000313" key="2">
    <source>
        <dbReference type="Proteomes" id="UP000000939"/>
    </source>
</evidence>
<dbReference type="Proteomes" id="UP000000939">
    <property type="component" value="Chromosome"/>
</dbReference>
<proteinExistence type="predicted"/>
<organism evidence="1 2">
    <name type="scientific">Arcobacter nitrofigilis (strain ATCC 33309 / DSM 7299 / CCUG 15893 / LMG 7604 / NCTC 12251 / CI)</name>
    <name type="common">Campylobacter nitrofigilis</name>
    <dbReference type="NCBI Taxonomy" id="572480"/>
    <lineage>
        <taxon>Bacteria</taxon>
        <taxon>Pseudomonadati</taxon>
        <taxon>Campylobacterota</taxon>
        <taxon>Epsilonproteobacteria</taxon>
        <taxon>Campylobacterales</taxon>
        <taxon>Arcobacteraceae</taxon>
        <taxon>Arcobacter</taxon>
    </lineage>
</organism>
<name>D5V261_ARCNC</name>